<comment type="cofactor">
    <cofactor evidence="11">
        <name>FAD</name>
        <dbReference type="ChEBI" id="CHEBI:57692"/>
    </cofactor>
    <text evidence="11">Binds 1 FAD per subunit.</text>
</comment>
<evidence type="ECO:0000256" key="7">
    <source>
        <dbReference type="ARBA" id="ARBA00022982"/>
    </source>
</evidence>
<keyword evidence="8 12" id="KW-0408">Iron</keyword>
<evidence type="ECO:0000256" key="1">
    <source>
        <dbReference type="ARBA" id="ARBA00006422"/>
    </source>
</evidence>
<dbReference type="GO" id="GO:0051537">
    <property type="term" value="F:2 iron, 2 sulfur cluster binding"/>
    <property type="evidence" value="ECO:0007669"/>
    <property type="project" value="UniProtKB-KW"/>
</dbReference>
<evidence type="ECO:0000256" key="12">
    <source>
        <dbReference type="PIRSR" id="PIRSR006816-2"/>
    </source>
</evidence>
<dbReference type="PROSITE" id="PS51384">
    <property type="entry name" value="FAD_FR"/>
    <property type="match status" value="1"/>
</dbReference>
<keyword evidence="15" id="KW-1185">Reference proteome</keyword>
<accession>A0A917Q668</accession>
<evidence type="ECO:0000256" key="4">
    <source>
        <dbReference type="ARBA" id="ARBA00022714"/>
    </source>
</evidence>
<dbReference type="PANTHER" id="PTHR43513">
    <property type="entry name" value="DIHYDROOROTATE DEHYDROGENASE B (NAD(+)), ELECTRON TRANSFER SUBUNIT"/>
    <property type="match status" value="1"/>
</dbReference>
<feature type="binding site" evidence="11">
    <location>
        <begin position="101"/>
        <end position="102"/>
    </location>
    <ligand>
        <name>FAD</name>
        <dbReference type="ChEBI" id="CHEBI:57692"/>
    </ligand>
</feature>
<evidence type="ECO:0000256" key="9">
    <source>
        <dbReference type="ARBA" id="ARBA00023014"/>
    </source>
</evidence>
<evidence type="ECO:0000256" key="2">
    <source>
        <dbReference type="ARBA" id="ARBA00022448"/>
    </source>
</evidence>
<keyword evidence="9 12" id="KW-0411">Iron-sulfur</keyword>
<dbReference type="PANTHER" id="PTHR43513:SF3">
    <property type="entry name" value="DIHYDROOROTATE DEHYDROGENASE B (NAD(+)), ELECTRON TRANSFER SUBUNIT-RELATED"/>
    <property type="match status" value="1"/>
</dbReference>
<feature type="binding site" evidence="12">
    <location>
        <position position="272"/>
    </location>
    <ligand>
        <name>[2Fe-2S] cluster</name>
        <dbReference type="ChEBI" id="CHEBI:190135"/>
    </ligand>
</feature>
<comment type="cofactor">
    <cofactor evidence="12">
        <name>[2Fe-2S] cluster</name>
        <dbReference type="ChEBI" id="CHEBI:190135"/>
    </cofactor>
    <text evidence="12">Binds 1 [2Fe-2S] cluster per subunit.</text>
</comment>
<dbReference type="PIRSF" id="PIRSF006816">
    <property type="entry name" value="Cyc3_hyd_g"/>
    <property type="match status" value="1"/>
</dbReference>
<dbReference type="Gene3D" id="2.10.240.10">
    <property type="entry name" value="Dihydroorotate dehydrogenase, electron transfer subunit"/>
    <property type="match status" value="1"/>
</dbReference>
<dbReference type="Gene3D" id="2.40.30.10">
    <property type="entry name" value="Translation factors"/>
    <property type="match status" value="1"/>
</dbReference>
<evidence type="ECO:0000256" key="6">
    <source>
        <dbReference type="ARBA" id="ARBA00022827"/>
    </source>
</evidence>
<dbReference type="RefSeq" id="WP_244645070.1">
    <property type="nucleotide sequence ID" value="NZ_BMMF01000002.1"/>
</dbReference>
<comment type="similarity">
    <text evidence="1">Belongs to the PyrK family.</text>
</comment>
<evidence type="ECO:0000256" key="8">
    <source>
        <dbReference type="ARBA" id="ARBA00023004"/>
    </source>
</evidence>
<name>A0A917Q668_9HYPH</name>
<organism evidence="14 15">
    <name type="scientific">Salinarimonas ramus</name>
    <dbReference type="NCBI Taxonomy" id="690164"/>
    <lineage>
        <taxon>Bacteria</taxon>
        <taxon>Pseudomonadati</taxon>
        <taxon>Pseudomonadota</taxon>
        <taxon>Alphaproteobacteria</taxon>
        <taxon>Hyphomicrobiales</taxon>
        <taxon>Salinarimonadaceae</taxon>
        <taxon>Salinarimonas</taxon>
    </lineage>
</organism>
<evidence type="ECO:0000256" key="10">
    <source>
        <dbReference type="ARBA" id="ARBA00034078"/>
    </source>
</evidence>
<dbReference type="Proteomes" id="UP000600449">
    <property type="component" value="Unassembled WGS sequence"/>
</dbReference>
<keyword evidence="5 12" id="KW-0479">Metal-binding</keyword>
<dbReference type="Gene3D" id="3.40.50.80">
    <property type="entry name" value="Nucleotide-binding domain of ferredoxin-NADP reductase (FNR) module"/>
    <property type="match status" value="1"/>
</dbReference>
<evidence type="ECO:0000256" key="3">
    <source>
        <dbReference type="ARBA" id="ARBA00022630"/>
    </source>
</evidence>
<dbReference type="GO" id="GO:0046872">
    <property type="term" value="F:metal ion binding"/>
    <property type="evidence" value="ECO:0007669"/>
    <property type="project" value="UniProtKB-KW"/>
</dbReference>
<dbReference type="InterPro" id="IPR012165">
    <property type="entry name" value="Cyt_c3_hydrogenase_gsu"/>
</dbReference>
<evidence type="ECO:0000313" key="15">
    <source>
        <dbReference type="Proteomes" id="UP000600449"/>
    </source>
</evidence>
<dbReference type="Pfam" id="PF10418">
    <property type="entry name" value="DHODB_Fe-S_bind"/>
    <property type="match status" value="1"/>
</dbReference>
<dbReference type="InterPro" id="IPR037117">
    <property type="entry name" value="Dihydroorotate_DH_ele_sf"/>
</dbReference>
<feature type="domain" description="FAD-binding FR-type" evidence="13">
    <location>
        <begin position="22"/>
        <end position="126"/>
    </location>
</feature>
<dbReference type="InterPro" id="IPR017938">
    <property type="entry name" value="Riboflavin_synthase-like_b-brl"/>
</dbReference>
<evidence type="ECO:0000313" key="14">
    <source>
        <dbReference type="EMBL" id="GGK21437.1"/>
    </source>
</evidence>
<keyword evidence="6 11" id="KW-0274">FAD</keyword>
<dbReference type="GO" id="GO:0006221">
    <property type="term" value="P:pyrimidine nucleotide biosynthetic process"/>
    <property type="evidence" value="ECO:0007669"/>
    <property type="project" value="InterPro"/>
</dbReference>
<dbReference type="AlphaFoldDB" id="A0A917Q668"/>
<dbReference type="InterPro" id="IPR039261">
    <property type="entry name" value="FNR_nucleotide-bd"/>
</dbReference>
<reference evidence="14 15" key="1">
    <citation type="journal article" date="2014" name="Int. J. Syst. Evol. Microbiol.">
        <title>Complete genome sequence of Corynebacterium casei LMG S-19264T (=DSM 44701T), isolated from a smear-ripened cheese.</title>
        <authorList>
            <consortium name="US DOE Joint Genome Institute (JGI-PGF)"/>
            <person name="Walter F."/>
            <person name="Albersmeier A."/>
            <person name="Kalinowski J."/>
            <person name="Ruckert C."/>
        </authorList>
    </citation>
    <scope>NUCLEOTIDE SEQUENCE [LARGE SCALE GENOMIC DNA]</scope>
    <source>
        <strain evidence="14 15">CGMCC 1.9161</strain>
    </source>
</reference>
<dbReference type="EMBL" id="BMMF01000002">
    <property type="protein sequence ID" value="GGK21437.1"/>
    <property type="molecule type" value="Genomic_DNA"/>
</dbReference>
<sequence length="285" mass="30521">MMMPMLDHDVVPPAAPAHPAPGRPVELEAVVREHVAVNDEYRYLSLDLPEGAPHAKPGQFYHLLCPTGDGLEPFFRRPMSVYRVEPEKNRLGFLYKVTGTGTAAMARLWPGDTFNLFGPLGIGFTLPADRAPIVLLGRGVGLATMGPLVPFARENGHRVTAILSARAPDLVMSVDEMRAAGADVITVTDAEGTSAVPHVEGILEDLVAKGACAALYVCGSSRLTRLAQAVAARHDLFGEVALEQQMACGVGVCFCCVRPFRENGETVHRRVCCEGPVFPLAEALA</sequence>
<proteinExistence type="inferred from homology"/>
<keyword evidence="4 12" id="KW-0001">2Fe-2S</keyword>
<comment type="caution">
    <text evidence="14">The sequence shown here is derived from an EMBL/GenBank/DDBJ whole genome shotgun (WGS) entry which is preliminary data.</text>
</comment>
<comment type="cofactor">
    <cofactor evidence="10">
        <name>[2Fe-2S] cluster</name>
        <dbReference type="ChEBI" id="CHEBI:190135"/>
    </cofactor>
</comment>
<dbReference type="SUPFAM" id="SSF52343">
    <property type="entry name" value="Ferredoxin reductase-like, C-terminal NADP-linked domain"/>
    <property type="match status" value="1"/>
</dbReference>
<dbReference type="InterPro" id="IPR017927">
    <property type="entry name" value="FAD-bd_FR_type"/>
</dbReference>
<evidence type="ECO:0000256" key="5">
    <source>
        <dbReference type="ARBA" id="ARBA00022723"/>
    </source>
</evidence>
<keyword evidence="2" id="KW-0813">Transport</keyword>
<dbReference type="GO" id="GO:0016491">
    <property type="term" value="F:oxidoreductase activity"/>
    <property type="evidence" value="ECO:0007669"/>
    <property type="project" value="InterPro"/>
</dbReference>
<protein>
    <submittedName>
        <fullName evidence="14">Dihydroorotate dehydrogenase B (NAD(+)), electron transfer subunit</fullName>
    </submittedName>
</protein>
<evidence type="ECO:0000256" key="11">
    <source>
        <dbReference type="PIRSR" id="PIRSR006816-1"/>
    </source>
</evidence>
<dbReference type="CDD" id="cd06218">
    <property type="entry name" value="DHOD_e_trans"/>
    <property type="match status" value="1"/>
</dbReference>
<dbReference type="InterPro" id="IPR050353">
    <property type="entry name" value="PyrK_electron_transfer"/>
</dbReference>
<evidence type="ECO:0000259" key="13">
    <source>
        <dbReference type="PROSITE" id="PS51384"/>
    </source>
</evidence>
<dbReference type="SUPFAM" id="SSF63380">
    <property type="entry name" value="Riboflavin synthase domain-like"/>
    <property type="match status" value="1"/>
</dbReference>
<dbReference type="GO" id="GO:0050660">
    <property type="term" value="F:flavin adenine dinucleotide binding"/>
    <property type="evidence" value="ECO:0007669"/>
    <property type="project" value="InterPro"/>
</dbReference>
<feature type="binding site" evidence="11">
    <location>
        <begin position="77"/>
        <end position="80"/>
    </location>
    <ligand>
        <name>FAD</name>
        <dbReference type="ChEBI" id="CHEBI:57692"/>
    </ligand>
</feature>
<keyword evidence="7" id="KW-0249">Electron transport</keyword>
<feature type="binding site" evidence="12">
    <location>
        <position position="253"/>
    </location>
    <ligand>
        <name>[2Fe-2S] cluster</name>
        <dbReference type="ChEBI" id="CHEBI:190135"/>
    </ligand>
</feature>
<gene>
    <name evidence="14" type="primary">pyrK</name>
    <name evidence="14" type="ORF">GCM10011322_05160</name>
</gene>
<feature type="binding site" evidence="12">
    <location>
        <position position="256"/>
    </location>
    <ligand>
        <name>[2Fe-2S] cluster</name>
        <dbReference type="ChEBI" id="CHEBI:190135"/>
    </ligand>
</feature>
<dbReference type="InterPro" id="IPR019480">
    <property type="entry name" value="Dihydroorotate_DH_Fe-S-bd"/>
</dbReference>
<feature type="binding site" evidence="12">
    <location>
        <position position="248"/>
    </location>
    <ligand>
        <name>[2Fe-2S] cluster</name>
        <dbReference type="ChEBI" id="CHEBI:190135"/>
    </ligand>
</feature>
<keyword evidence="3 11" id="KW-0285">Flavoprotein</keyword>